<sequence length="396" mass="41571">MIGELTNKSSRLIVGLMSGTSLDGVDAAIVRVEGKGLQTKAELVGYTAVPYDDKLREKLKELCSVDYSDVAKVCGMNFYMADVLAEAAIRAATEAGLPMDEIDLISSHGQTVWHIPVADEQDWSLVRSTLQIGDISVIAKRAGKPVIGDYRTADMAVGGQGAPLVPYADFILFRDEAKGRIVQNIGGIGNCAGIPAGGQPEQVIAFDTGPGNMLIDQAVHTLSGGEKSYDAGGEWAAQGKADAAIVAEMMSHPYFAMQPPKTTGRELFGKAYAQQWMERMSRQGLGDADIVATFTAFTAHSIAQGYREFVLPACPASEVIVSGGGAHNRTLMAMLAGLLPGLSVTTSDALGISSDAKEAVAFAVFANNFLFGIPNNLPSATGAPVQTIMGKLALPG</sequence>
<dbReference type="SUPFAM" id="SSF53067">
    <property type="entry name" value="Actin-like ATPase domain"/>
    <property type="match status" value="1"/>
</dbReference>
<dbReference type="NCBIfam" id="NF007148">
    <property type="entry name" value="PRK09585.3-2"/>
    <property type="match status" value="1"/>
</dbReference>
<comment type="pathway">
    <text evidence="1">Amino-sugar metabolism; 1,6-anhydro-N-acetylmuramate degradation.</text>
</comment>
<dbReference type="NCBIfam" id="NF007142">
    <property type="entry name" value="PRK09585.2-1"/>
    <property type="match status" value="1"/>
</dbReference>
<evidence type="ECO:0000256" key="1">
    <source>
        <dbReference type="HAMAP-Rule" id="MF_01270"/>
    </source>
</evidence>
<comment type="similarity">
    <text evidence="1">Belongs to the anhydro-N-acetylmuramic acid kinase family.</text>
</comment>
<dbReference type="EC" id="2.7.1.170" evidence="1"/>
<accession>A0A927CBU3</accession>
<name>A0A927CBU3_9BACL</name>
<dbReference type="GO" id="GO:0005524">
    <property type="term" value="F:ATP binding"/>
    <property type="evidence" value="ECO:0007669"/>
    <property type="project" value="UniProtKB-UniRule"/>
</dbReference>
<comment type="caution">
    <text evidence="2">The sequence shown here is derived from an EMBL/GenBank/DDBJ whole genome shotgun (WGS) entry which is preliminary data.</text>
</comment>
<dbReference type="PANTHER" id="PTHR30605">
    <property type="entry name" value="ANHYDRO-N-ACETYLMURAMIC ACID KINASE"/>
    <property type="match status" value="1"/>
</dbReference>
<keyword evidence="1" id="KW-0119">Carbohydrate metabolism</keyword>
<dbReference type="RefSeq" id="WP_190929340.1">
    <property type="nucleotide sequence ID" value="NZ_JACXJA010000022.1"/>
</dbReference>
<comment type="catalytic activity">
    <reaction evidence="1">
        <text>1,6-anhydro-N-acetyl-beta-muramate + ATP + H2O = N-acetyl-D-muramate 6-phosphate + ADP + H(+)</text>
        <dbReference type="Rhea" id="RHEA:24952"/>
        <dbReference type="ChEBI" id="CHEBI:15377"/>
        <dbReference type="ChEBI" id="CHEBI:15378"/>
        <dbReference type="ChEBI" id="CHEBI:30616"/>
        <dbReference type="ChEBI" id="CHEBI:58690"/>
        <dbReference type="ChEBI" id="CHEBI:58722"/>
        <dbReference type="ChEBI" id="CHEBI:456216"/>
        <dbReference type="EC" id="2.7.1.170"/>
    </reaction>
</comment>
<dbReference type="GO" id="GO:0016301">
    <property type="term" value="F:kinase activity"/>
    <property type="evidence" value="ECO:0007669"/>
    <property type="project" value="UniProtKB-KW"/>
</dbReference>
<feature type="binding site" evidence="1">
    <location>
        <begin position="19"/>
        <end position="26"/>
    </location>
    <ligand>
        <name>ATP</name>
        <dbReference type="ChEBI" id="CHEBI:30616"/>
    </ligand>
</feature>
<evidence type="ECO:0000313" key="3">
    <source>
        <dbReference type="Proteomes" id="UP000639396"/>
    </source>
</evidence>
<evidence type="ECO:0000313" key="2">
    <source>
        <dbReference type="EMBL" id="MBD2863707.1"/>
    </source>
</evidence>
<dbReference type="GO" id="GO:0016773">
    <property type="term" value="F:phosphotransferase activity, alcohol group as acceptor"/>
    <property type="evidence" value="ECO:0007669"/>
    <property type="project" value="UniProtKB-UniRule"/>
</dbReference>
<dbReference type="CDD" id="cd24050">
    <property type="entry name" value="ASKHA_NBD_ANMK"/>
    <property type="match status" value="1"/>
</dbReference>
<dbReference type="GO" id="GO:0006040">
    <property type="term" value="P:amino sugar metabolic process"/>
    <property type="evidence" value="ECO:0007669"/>
    <property type="project" value="InterPro"/>
</dbReference>
<dbReference type="HAMAP" id="MF_01270">
    <property type="entry name" value="AnhMurNAc_kinase"/>
    <property type="match status" value="1"/>
</dbReference>
<keyword evidence="1" id="KW-0067">ATP-binding</keyword>
<dbReference type="InterPro" id="IPR043129">
    <property type="entry name" value="ATPase_NBD"/>
</dbReference>
<dbReference type="GO" id="GO:0097175">
    <property type="term" value="P:1,6-anhydro-N-acetyl-beta-muramic acid catabolic process"/>
    <property type="evidence" value="ECO:0007669"/>
    <property type="project" value="UniProtKB-UniRule"/>
</dbReference>
<comment type="function">
    <text evidence="1">Catalyzes the specific phosphorylation of 1,6-anhydro-N-acetylmuramic acid (anhMurNAc) with the simultaneous cleavage of the 1,6-anhydro ring, generating MurNAc-6-P. Is required for the utilization of anhMurNAc either imported from the medium or derived from its own cell wall murein, and thus plays a role in cell wall recycling.</text>
</comment>
<keyword evidence="1" id="KW-0547">Nucleotide-binding</keyword>
<keyword evidence="1 2" id="KW-0418">Kinase</keyword>
<dbReference type="GO" id="GO:0009254">
    <property type="term" value="P:peptidoglycan turnover"/>
    <property type="evidence" value="ECO:0007669"/>
    <property type="project" value="UniProtKB-UniRule"/>
</dbReference>
<dbReference type="InterPro" id="IPR005338">
    <property type="entry name" value="Anhydro_N_Ac-Mur_kinase"/>
</dbReference>
<keyword evidence="3" id="KW-1185">Reference proteome</keyword>
<dbReference type="EMBL" id="JACXJA010000022">
    <property type="protein sequence ID" value="MBD2863707.1"/>
    <property type="molecule type" value="Genomic_DNA"/>
</dbReference>
<dbReference type="Proteomes" id="UP000639396">
    <property type="component" value="Unassembled WGS sequence"/>
</dbReference>
<dbReference type="AlphaFoldDB" id="A0A927CBU3"/>
<organism evidence="2 3">
    <name type="scientific">Paenibacillus oceani</name>
    <dbReference type="NCBI Taxonomy" id="2772510"/>
    <lineage>
        <taxon>Bacteria</taxon>
        <taxon>Bacillati</taxon>
        <taxon>Bacillota</taxon>
        <taxon>Bacilli</taxon>
        <taxon>Bacillales</taxon>
        <taxon>Paenibacillaceae</taxon>
        <taxon>Paenibacillus</taxon>
    </lineage>
</organism>
<dbReference type="PANTHER" id="PTHR30605:SF0">
    <property type="entry name" value="ANHYDRO-N-ACETYLMURAMIC ACID KINASE"/>
    <property type="match status" value="1"/>
</dbReference>
<dbReference type="Gene3D" id="3.30.420.40">
    <property type="match status" value="2"/>
</dbReference>
<keyword evidence="1 2" id="KW-0808">Transferase</keyword>
<reference evidence="2" key="1">
    <citation type="submission" date="2020-09" db="EMBL/GenBank/DDBJ databases">
        <title>A novel bacterium of genus Paenibacillus, isolated from South China Sea.</title>
        <authorList>
            <person name="Huang H."/>
            <person name="Mo K."/>
            <person name="Hu Y."/>
        </authorList>
    </citation>
    <scope>NUCLEOTIDE SEQUENCE</scope>
    <source>
        <strain evidence="2">IB182363</strain>
    </source>
</reference>
<protein>
    <recommendedName>
        <fullName evidence="1">Anhydro-N-acetylmuramic acid kinase</fullName>
        <ecNumber evidence="1">2.7.1.170</ecNumber>
    </recommendedName>
    <alternativeName>
        <fullName evidence="1">AnhMurNAc kinase</fullName>
    </alternativeName>
</protein>
<proteinExistence type="inferred from homology"/>
<comment type="pathway">
    <text evidence="1">Cell wall biogenesis; peptidoglycan recycling.</text>
</comment>
<dbReference type="Pfam" id="PF03702">
    <property type="entry name" value="AnmK"/>
    <property type="match status" value="1"/>
</dbReference>
<gene>
    <name evidence="1" type="primary">anmK</name>
    <name evidence="2" type="ORF">IDH45_17075</name>
</gene>